<dbReference type="InterPro" id="IPR003565">
    <property type="entry name" value="Tetra_PHTase"/>
</dbReference>
<sequence length="149" mass="17734">MKDKLRIERSAGVVAFRREGSQIYYLLLQYPRGHWGFPRGAIESGESPIETARREVKEETDISKIRFFPGYKETQNFRYQWPPGSADAEPRLKFVVFYLGQVFTRAVKISHEHKDFRWVSYERAYRLLKHKNIRSMLKKAHELLIKKSL</sequence>
<dbReference type="EMBL" id="MHNZ01000019">
    <property type="protein sequence ID" value="OGZ56326.1"/>
    <property type="molecule type" value="Genomic_DNA"/>
</dbReference>
<dbReference type="Pfam" id="PF00293">
    <property type="entry name" value="NUDIX"/>
    <property type="match status" value="1"/>
</dbReference>
<dbReference type="InterPro" id="IPR051325">
    <property type="entry name" value="Nudix_hydrolase_domain"/>
</dbReference>
<dbReference type="PROSITE" id="PS00893">
    <property type="entry name" value="NUDIX_BOX"/>
    <property type="match status" value="1"/>
</dbReference>
<dbReference type="STRING" id="1802129.A3J04_00370"/>
<evidence type="ECO:0000256" key="2">
    <source>
        <dbReference type="ARBA" id="ARBA00018911"/>
    </source>
</evidence>
<dbReference type="InterPro" id="IPR000086">
    <property type="entry name" value="NUDIX_hydrolase_dom"/>
</dbReference>
<dbReference type="Gene3D" id="3.90.79.10">
    <property type="entry name" value="Nucleoside Triphosphate Pyrophosphohydrolase"/>
    <property type="match status" value="1"/>
</dbReference>
<comment type="caution">
    <text evidence="7">The sequence shown here is derived from an EMBL/GenBank/DDBJ whole genome shotgun (WGS) entry which is preliminary data.</text>
</comment>
<feature type="domain" description="Nudix hydrolase" evidence="6">
    <location>
        <begin position="6"/>
        <end position="142"/>
    </location>
</feature>
<dbReference type="Proteomes" id="UP000177954">
    <property type="component" value="Unassembled WGS sequence"/>
</dbReference>
<protein>
    <recommendedName>
        <fullName evidence="2">Bis(5'-nucleosyl)-tetraphosphatase [asymmetrical]</fullName>
    </recommendedName>
    <alternativeName>
        <fullName evidence="5">Diadenosine 5',5'''-P1,P4-tetraphosphate asymmetrical hydrolase</fullName>
    </alternativeName>
</protein>
<evidence type="ECO:0000256" key="1">
    <source>
        <dbReference type="ARBA" id="ARBA00005582"/>
    </source>
</evidence>
<dbReference type="CDD" id="cd03428">
    <property type="entry name" value="NUDIX_Ap4A_Nudt2"/>
    <property type="match status" value="1"/>
</dbReference>
<keyword evidence="3" id="KW-0547">Nucleotide-binding</keyword>
<dbReference type="InterPro" id="IPR015797">
    <property type="entry name" value="NUDIX_hydrolase-like_dom_sf"/>
</dbReference>
<evidence type="ECO:0000256" key="5">
    <source>
        <dbReference type="ARBA" id="ARBA00032644"/>
    </source>
</evidence>
<dbReference type="AlphaFoldDB" id="A0A1G2H1G6"/>
<gene>
    <name evidence="7" type="ORF">A3J04_00370</name>
</gene>
<organism evidence="7 8">
    <name type="scientific">Candidatus Ryanbacteria bacterium RIFCSPLOWO2_02_FULL_47_14</name>
    <dbReference type="NCBI Taxonomy" id="1802129"/>
    <lineage>
        <taxon>Bacteria</taxon>
        <taxon>Candidatus Ryaniibacteriota</taxon>
    </lineage>
</organism>
<evidence type="ECO:0000313" key="8">
    <source>
        <dbReference type="Proteomes" id="UP000177954"/>
    </source>
</evidence>
<dbReference type="GO" id="GO:0004081">
    <property type="term" value="F:bis(5'-nucleosyl)-tetraphosphatase (asymmetrical) activity"/>
    <property type="evidence" value="ECO:0007669"/>
    <property type="project" value="TreeGrafter"/>
</dbReference>
<dbReference type="SUPFAM" id="SSF55811">
    <property type="entry name" value="Nudix"/>
    <property type="match status" value="1"/>
</dbReference>
<dbReference type="GO" id="GO:0000166">
    <property type="term" value="F:nucleotide binding"/>
    <property type="evidence" value="ECO:0007669"/>
    <property type="project" value="UniProtKB-KW"/>
</dbReference>
<dbReference type="PANTHER" id="PTHR21340">
    <property type="entry name" value="DIADENOSINE 5,5-P1,P4-TETRAPHOSPHATE PYROPHOSPHOHYDROLASE MUTT"/>
    <property type="match status" value="1"/>
</dbReference>
<evidence type="ECO:0000256" key="3">
    <source>
        <dbReference type="ARBA" id="ARBA00022741"/>
    </source>
</evidence>
<dbReference type="PANTHER" id="PTHR21340:SF0">
    <property type="entry name" value="BIS(5'-NUCLEOSYL)-TETRAPHOSPHATASE [ASYMMETRICAL]"/>
    <property type="match status" value="1"/>
</dbReference>
<accession>A0A1G2H1G6</accession>
<evidence type="ECO:0000256" key="4">
    <source>
        <dbReference type="ARBA" id="ARBA00022801"/>
    </source>
</evidence>
<comment type="similarity">
    <text evidence="1">Belongs to the Nudix hydrolase family.</text>
</comment>
<dbReference type="PROSITE" id="PS51462">
    <property type="entry name" value="NUDIX"/>
    <property type="match status" value="1"/>
</dbReference>
<evidence type="ECO:0000313" key="7">
    <source>
        <dbReference type="EMBL" id="OGZ56326.1"/>
    </source>
</evidence>
<proteinExistence type="inferred from homology"/>
<name>A0A1G2H1G6_9BACT</name>
<dbReference type="GO" id="GO:0006754">
    <property type="term" value="P:ATP biosynthetic process"/>
    <property type="evidence" value="ECO:0007669"/>
    <property type="project" value="TreeGrafter"/>
</dbReference>
<dbReference type="GO" id="GO:0006167">
    <property type="term" value="P:AMP biosynthetic process"/>
    <property type="evidence" value="ECO:0007669"/>
    <property type="project" value="TreeGrafter"/>
</dbReference>
<evidence type="ECO:0000259" key="6">
    <source>
        <dbReference type="PROSITE" id="PS51462"/>
    </source>
</evidence>
<keyword evidence="4" id="KW-0378">Hydrolase</keyword>
<reference evidence="7 8" key="1">
    <citation type="journal article" date="2016" name="Nat. Commun.">
        <title>Thousands of microbial genomes shed light on interconnected biogeochemical processes in an aquifer system.</title>
        <authorList>
            <person name="Anantharaman K."/>
            <person name="Brown C.T."/>
            <person name="Hug L.A."/>
            <person name="Sharon I."/>
            <person name="Castelle C.J."/>
            <person name="Probst A.J."/>
            <person name="Thomas B.C."/>
            <person name="Singh A."/>
            <person name="Wilkins M.J."/>
            <person name="Karaoz U."/>
            <person name="Brodie E.L."/>
            <person name="Williams K.H."/>
            <person name="Hubbard S.S."/>
            <person name="Banfield J.F."/>
        </authorList>
    </citation>
    <scope>NUCLEOTIDE SEQUENCE [LARGE SCALE GENOMIC DNA]</scope>
</reference>
<dbReference type="InterPro" id="IPR020084">
    <property type="entry name" value="NUDIX_hydrolase_CS"/>
</dbReference>